<evidence type="ECO:0000259" key="4">
    <source>
        <dbReference type="PROSITE" id="PS01124"/>
    </source>
</evidence>
<evidence type="ECO:0000313" key="5">
    <source>
        <dbReference type="EMBL" id="RBL89973.1"/>
    </source>
</evidence>
<keyword evidence="3" id="KW-0804">Transcription</keyword>
<evidence type="ECO:0000313" key="6">
    <source>
        <dbReference type="Proteomes" id="UP000253410"/>
    </source>
</evidence>
<dbReference type="InterPro" id="IPR046532">
    <property type="entry name" value="DUF6597"/>
</dbReference>
<organism evidence="5 6">
    <name type="scientific">Chitinophaga flava</name>
    <dbReference type="NCBI Taxonomy" id="2259036"/>
    <lineage>
        <taxon>Bacteria</taxon>
        <taxon>Pseudomonadati</taxon>
        <taxon>Bacteroidota</taxon>
        <taxon>Chitinophagia</taxon>
        <taxon>Chitinophagales</taxon>
        <taxon>Chitinophagaceae</taxon>
        <taxon>Chitinophaga</taxon>
    </lineage>
</organism>
<dbReference type="AlphaFoldDB" id="A0A365XUG0"/>
<dbReference type="SUPFAM" id="SSF46689">
    <property type="entry name" value="Homeodomain-like"/>
    <property type="match status" value="1"/>
</dbReference>
<dbReference type="PANTHER" id="PTHR46796:SF13">
    <property type="entry name" value="HTH-TYPE TRANSCRIPTIONAL ACTIVATOR RHAS"/>
    <property type="match status" value="1"/>
</dbReference>
<dbReference type="GO" id="GO:0003700">
    <property type="term" value="F:DNA-binding transcription factor activity"/>
    <property type="evidence" value="ECO:0007669"/>
    <property type="project" value="InterPro"/>
</dbReference>
<name>A0A365XUG0_9BACT</name>
<dbReference type="InterPro" id="IPR050204">
    <property type="entry name" value="AraC_XylS_family_regulators"/>
</dbReference>
<reference evidence="5 6" key="1">
    <citation type="submission" date="2018-05" db="EMBL/GenBank/DDBJ databases">
        <title>Chitinophaga sp. K3CV102501T nov., isolated from isolated from a monsoon evergreen broad-leaved forest soil.</title>
        <authorList>
            <person name="Lv Y."/>
        </authorList>
    </citation>
    <scope>NUCLEOTIDE SEQUENCE [LARGE SCALE GENOMIC DNA]</scope>
    <source>
        <strain evidence="5 6">GDMCC 1.1325</strain>
    </source>
</reference>
<accession>A0A365XUG0</accession>
<dbReference type="PROSITE" id="PS01124">
    <property type="entry name" value="HTH_ARAC_FAMILY_2"/>
    <property type="match status" value="1"/>
</dbReference>
<protein>
    <submittedName>
        <fullName evidence="5">DNA gyrase inhibitor</fullName>
    </submittedName>
</protein>
<proteinExistence type="predicted"/>
<dbReference type="SMART" id="SM00342">
    <property type="entry name" value="HTH_ARAC"/>
    <property type="match status" value="1"/>
</dbReference>
<keyword evidence="1" id="KW-0805">Transcription regulation</keyword>
<dbReference type="Pfam" id="PF12833">
    <property type="entry name" value="HTH_18"/>
    <property type="match status" value="1"/>
</dbReference>
<dbReference type="Gene3D" id="1.10.10.60">
    <property type="entry name" value="Homeodomain-like"/>
    <property type="match status" value="1"/>
</dbReference>
<dbReference type="OrthoDB" id="655946at2"/>
<evidence type="ECO:0000256" key="2">
    <source>
        <dbReference type="ARBA" id="ARBA00023125"/>
    </source>
</evidence>
<keyword evidence="6" id="KW-1185">Reference proteome</keyword>
<dbReference type="InterPro" id="IPR009057">
    <property type="entry name" value="Homeodomain-like_sf"/>
</dbReference>
<dbReference type="Pfam" id="PF20240">
    <property type="entry name" value="DUF6597"/>
    <property type="match status" value="1"/>
</dbReference>
<evidence type="ECO:0000256" key="1">
    <source>
        <dbReference type="ARBA" id="ARBA00023015"/>
    </source>
</evidence>
<dbReference type="Proteomes" id="UP000253410">
    <property type="component" value="Unassembled WGS sequence"/>
</dbReference>
<dbReference type="PANTHER" id="PTHR46796">
    <property type="entry name" value="HTH-TYPE TRANSCRIPTIONAL ACTIVATOR RHAS-RELATED"/>
    <property type="match status" value="1"/>
</dbReference>
<gene>
    <name evidence="5" type="ORF">DF182_26225</name>
</gene>
<dbReference type="RefSeq" id="WP_113618723.1">
    <property type="nucleotide sequence ID" value="NZ_QFFJ01000002.1"/>
</dbReference>
<evidence type="ECO:0000256" key="3">
    <source>
        <dbReference type="ARBA" id="ARBA00023163"/>
    </source>
</evidence>
<keyword evidence="2" id="KW-0238">DNA-binding</keyword>
<comment type="caution">
    <text evidence="5">The sequence shown here is derived from an EMBL/GenBank/DDBJ whole genome shotgun (WGS) entry which is preliminary data.</text>
</comment>
<dbReference type="InterPro" id="IPR018060">
    <property type="entry name" value="HTH_AraC"/>
</dbReference>
<feature type="domain" description="HTH araC/xylS-type" evidence="4">
    <location>
        <begin position="163"/>
        <end position="265"/>
    </location>
</feature>
<dbReference type="GO" id="GO:0043565">
    <property type="term" value="F:sequence-specific DNA binding"/>
    <property type="evidence" value="ECO:0007669"/>
    <property type="project" value="InterPro"/>
</dbReference>
<sequence length="278" mass="32291">MRPTVKAYKPHPALQDFLSNITIYEADFTQSPGLSNMYRFVPTYQRYIMFYIKDPIRVLRAYDNEFQTKSVSLTVGPLEQSVTLDLGQRHMALGVAFKPGGLFRLLNIPMPEMHEQDFDTRLLLGNEVDEINEQLQENTHDWDLMVRIVESYLLKKLYRLKPSLPVDIVMDNLVAQAGNVTIEQLASDACVSVRQFERKCVERTGMSPKRYARLIRFCKAYHLKEINPDATWTRIAHLSGYYDQMHFIRDFKEFAGITPSFIDDEALSRTVRLHSMIT</sequence>
<dbReference type="EMBL" id="QFFJ01000002">
    <property type="protein sequence ID" value="RBL89973.1"/>
    <property type="molecule type" value="Genomic_DNA"/>
</dbReference>